<dbReference type="InterPro" id="IPR036388">
    <property type="entry name" value="WH-like_DNA-bd_sf"/>
</dbReference>
<dbReference type="SMART" id="SM00448">
    <property type="entry name" value="REC"/>
    <property type="match status" value="1"/>
</dbReference>
<evidence type="ECO:0000259" key="13">
    <source>
        <dbReference type="PROSITE" id="PS51755"/>
    </source>
</evidence>
<accession>A0A1I6ZUZ9</accession>
<keyword evidence="3 10" id="KW-0597">Phosphoprotein</keyword>
<keyword evidence="15" id="KW-1185">Reference proteome</keyword>
<dbReference type="Gene3D" id="1.10.10.10">
    <property type="entry name" value="Winged helix-like DNA-binding domain superfamily/Winged helix DNA-binding domain"/>
    <property type="match status" value="1"/>
</dbReference>
<dbReference type="Gene3D" id="6.10.250.690">
    <property type="match status" value="1"/>
</dbReference>
<keyword evidence="5" id="KW-0805">Transcription regulation</keyword>
<dbReference type="EMBL" id="FPBD01000002">
    <property type="protein sequence ID" value="SFT66486.1"/>
    <property type="molecule type" value="Genomic_DNA"/>
</dbReference>
<dbReference type="SMART" id="SM00862">
    <property type="entry name" value="Trans_reg_C"/>
    <property type="match status" value="1"/>
</dbReference>
<evidence type="ECO:0000313" key="15">
    <source>
        <dbReference type="Proteomes" id="UP000183371"/>
    </source>
</evidence>
<dbReference type="PANTHER" id="PTHR48111">
    <property type="entry name" value="REGULATOR OF RPOS"/>
    <property type="match status" value="1"/>
</dbReference>
<feature type="DNA-binding region" description="OmpR/PhoB-type" evidence="11">
    <location>
        <begin position="133"/>
        <end position="233"/>
    </location>
</feature>
<protein>
    <recommendedName>
        <fullName evidence="9">Regulatory protein VirG</fullName>
    </recommendedName>
</protein>
<dbReference type="CDD" id="cd00383">
    <property type="entry name" value="trans_reg_C"/>
    <property type="match status" value="1"/>
</dbReference>
<dbReference type="Pfam" id="PF00072">
    <property type="entry name" value="Response_reg"/>
    <property type="match status" value="1"/>
</dbReference>
<evidence type="ECO:0000256" key="7">
    <source>
        <dbReference type="ARBA" id="ARBA00023159"/>
    </source>
</evidence>
<dbReference type="Pfam" id="PF00486">
    <property type="entry name" value="Trans_reg_C"/>
    <property type="match status" value="1"/>
</dbReference>
<dbReference type="InterPro" id="IPR011006">
    <property type="entry name" value="CheY-like_superfamily"/>
</dbReference>
<evidence type="ECO:0000256" key="6">
    <source>
        <dbReference type="ARBA" id="ARBA00023125"/>
    </source>
</evidence>
<feature type="domain" description="OmpR/PhoB-type" evidence="13">
    <location>
        <begin position="133"/>
        <end position="233"/>
    </location>
</feature>
<evidence type="ECO:0000256" key="10">
    <source>
        <dbReference type="PROSITE-ProRule" id="PRU00169"/>
    </source>
</evidence>
<dbReference type="InterPro" id="IPR001867">
    <property type="entry name" value="OmpR/PhoB-type_DNA-bd"/>
</dbReference>
<name>A0A1I6ZUZ9_9HYPH</name>
<evidence type="ECO:0000256" key="3">
    <source>
        <dbReference type="ARBA" id="ARBA00022553"/>
    </source>
</evidence>
<dbReference type="Gene3D" id="3.40.50.2300">
    <property type="match status" value="1"/>
</dbReference>
<evidence type="ECO:0000256" key="1">
    <source>
        <dbReference type="ARBA" id="ARBA00004496"/>
    </source>
</evidence>
<keyword evidence="2" id="KW-0963">Cytoplasm</keyword>
<evidence type="ECO:0000256" key="2">
    <source>
        <dbReference type="ARBA" id="ARBA00022490"/>
    </source>
</evidence>
<feature type="modified residue" description="4-aspartylphosphate" evidence="10">
    <location>
        <position position="55"/>
    </location>
</feature>
<dbReference type="AlphaFoldDB" id="A0A1I6ZUZ9"/>
<keyword evidence="6 11" id="KW-0238">DNA-binding</keyword>
<dbReference type="GO" id="GO:0000156">
    <property type="term" value="F:phosphorelay response regulator activity"/>
    <property type="evidence" value="ECO:0007669"/>
    <property type="project" value="TreeGrafter"/>
</dbReference>
<dbReference type="SUPFAM" id="SSF46894">
    <property type="entry name" value="C-terminal effector domain of the bipartite response regulators"/>
    <property type="match status" value="1"/>
</dbReference>
<evidence type="ECO:0000259" key="12">
    <source>
        <dbReference type="PROSITE" id="PS50110"/>
    </source>
</evidence>
<keyword evidence="8" id="KW-0804">Transcription</keyword>
<evidence type="ECO:0000256" key="5">
    <source>
        <dbReference type="ARBA" id="ARBA00023015"/>
    </source>
</evidence>
<dbReference type="SUPFAM" id="SSF52172">
    <property type="entry name" value="CheY-like"/>
    <property type="match status" value="1"/>
</dbReference>
<dbReference type="GO" id="GO:0005829">
    <property type="term" value="C:cytosol"/>
    <property type="evidence" value="ECO:0007669"/>
    <property type="project" value="TreeGrafter"/>
</dbReference>
<dbReference type="FunFam" id="1.10.10.10:FF:000099">
    <property type="entry name" value="Two-component system response regulator TorR"/>
    <property type="match status" value="1"/>
</dbReference>
<keyword evidence="4" id="KW-0902">Two-component regulatory system</keyword>
<proteinExistence type="predicted"/>
<dbReference type="GO" id="GO:0032993">
    <property type="term" value="C:protein-DNA complex"/>
    <property type="evidence" value="ECO:0007669"/>
    <property type="project" value="TreeGrafter"/>
</dbReference>
<gene>
    <name evidence="14" type="ORF">SAMN05444141_102627</name>
</gene>
<dbReference type="InterPro" id="IPR039420">
    <property type="entry name" value="WalR-like"/>
</dbReference>
<comment type="subcellular location">
    <subcellularLocation>
        <location evidence="1">Cytoplasm</location>
    </subcellularLocation>
</comment>
<dbReference type="GO" id="GO:0006355">
    <property type="term" value="P:regulation of DNA-templated transcription"/>
    <property type="evidence" value="ECO:0007669"/>
    <property type="project" value="InterPro"/>
</dbReference>
<evidence type="ECO:0000313" key="14">
    <source>
        <dbReference type="EMBL" id="SFT66486.1"/>
    </source>
</evidence>
<sequence>MTNKAHILVVDDDLTSRVALSGYFETEGYRVSEAEDGAQMRSVFAGGDVDLIMLDIRLPDDDGLTLLKEVRKQSDVGIIMVTGRTDEVDRIVALEMEADDYVIKPFSPRELLARSKNLLRRVKAARVPAIADERVLSFAGWSLDLDKRGLQSPEGGEVRLTRGEFELLSALVENKGRVLTRDNLLDHLNHREWDPSDRTVDVLIGRLRRKIEVNPKDPSLIRTVHGIGYVFTGVH</sequence>
<feature type="domain" description="Response regulatory" evidence="12">
    <location>
        <begin position="6"/>
        <end position="119"/>
    </location>
</feature>
<evidence type="ECO:0000256" key="9">
    <source>
        <dbReference type="ARBA" id="ARBA00067337"/>
    </source>
</evidence>
<evidence type="ECO:0000256" key="8">
    <source>
        <dbReference type="ARBA" id="ARBA00023163"/>
    </source>
</evidence>
<evidence type="ECO:0000256" key="11">
    <source>
        <dbReference type="PROSITE-ProRule" id="PRU01091"/>
    </source>
</evidence>
<keyword evidence="7" id="KW-0010">Activator</keyword>
<dbReference type="InterPro" id="IPR001789">
    <property type="entry name" value="Sig_transdc_resp-reg_receiver"/>
</dbReference>
<dbReference type="PROSITE" id="PS50110">
    <property type="entry name" value="RESPONSE_REGULATORY"/>
    <property type="match status" value="1"/>
</dbReference>
<dbReference type="PANTHER" id="PTHR48111:SF58">
    <property type="entry name" value="TORCAD OPERON TRANSCRIPTIONAL REGULATORY PROTEIN TORR"/>
    <property type="match status" value="1"/>
</dbReference>
<dbReference type="Proteomes" id="UP000183371">
    <property type="component" value="Unassembled WGS sequence"/>
</dbReference>
<dbReference type="InterPro" id="IPR016032">
    <property type="entry name" value="Sig_transdc_resp-reg_C-effctor"/>
</dbReference>
<dbReference type="GO" id="GO:0000976">
    <property type="term" value="F:transcription cis-regulatory region binding"/>
    <property type="evidence" value="ECO:0007669"/>
    <property type="project" value="TreeGrafter"/>
</dbReference>
<organism evidence="14 15">
    <name type="scientific">Pseudovibrio denitrificans</name>
    <dbReference type="NCBI Taxonomy" id="258256"/>
    <lineage>
        <taxon>Bacteria</taxon>
        <taxon>Pseudomonadati</taxon>
        <taxon>Pseudomonadota</taxon>
        <taxon>Alphaproteobacteria</taxon>
        <taxon>Hyphomicrobiales</taxon>
        <taxon>Stappiaceae</taxon>
        <taxon>Pseudovibrio</taxon>
    </lineage>
</organism>
<dbReference type="RefSeq" id="WP_054782821.1">
    <property type="nucleotide sequence ID" value="NZ_FPBD01000002.1"/>
</dbReference>
<evidence type="ECO:0000256" key="4">
    <source>
        <dbReference type="ARBA" id="ARBA00023012"/>
    </source>
</evidence>
<reference evidence="15" key="1">
    <citation type="submission" date="2016-10" db="EMBL/GenBank/DDBJ databases">
        <authorList>
            <person name="Varghese N."/>
            <person name="Submissions S."/>
        </authorList>
    </citation>
    <scope>NUCLEOTIDE SEQUENCE [LARGE SCALE GENOMIC DNA]</scope>
    <source>
        <strain evidence="15">DSM 17465</strain>
    </source>
</reference>
<dbReference type="PROSITE" id="PS51755">
    <property type="entry name" value="OMPR_PHOB"/>
    <property type="match status" value="1"/>
</dbReference>